<dbReference type="HOGENOM" id="CLU_148676_1_0_5"/>
<geneLocation type="plasmid" evidence="1 2">
    <name>pRetIE4771e</name>
</geneLocation>
<evidence type="ECO:0008006" key="3">
    <source>
        <dbReference type="Google" id="ProtNLM"/>
    </source>
</evidence>
<name>A0A060IJE6_RHIET</name>
<gene>
    <name evidence="1" type="ORF">IE4771_PE00468</name>
</gene>
<dbReference type="RefSeq" id="WP_040142971.1">
    <property type="nucleotide sequence ID" value="NZ_CP006991.1"/>
</dbReference>
<keyword evidence="1" id="KW-0614">Plasmid</keyword>
<dbReference type="EMBL" id="CP006991">
    <property type="protein sequence ID" value="AIC31691.1"/>
    <property type="molecule type" value="Genomic_DNA"/>
</dbReference>
<dbReference type="OrthoDB" id="9800876at2"/>
<organism evidence="1 2">
    <name type="scientific">Rhizobium etli bv. mimosae str. IE4771</name>
    <dbReference type="NCBI Taxonomy" id="1432050"/>
    <lineage>
        <taxon>Bacteria</taxon>
        <taxon>Pseudomonadati</taxon>
        <taxon>Pseudomonadota</taxon>
        <taxon>Alphaproteobacteria</taxon>
        <taxon>Hyphomicrobiales</taxon>
        <taxon>Rhizobiaceae</taxon>
        <taxon>Rhizobium/Agrobacterium group</taxon>
        <taxon>Rhizobium</taxon>
    </lineage>
</organism>
<dbReference type="SUPFAM" id="SSF46955">
    <property type="entry name" value="Putative DNA-binding domain"/>
    <property type="match status" value="1"/>
</dbReference>
<protein>
    <recommendedName>
        <fullName evidence="3">Transcriptional regulator protein</fullName>
    </recommendedName>
</protein>
<dbReference type="Proteomes" id="UP000027180">
    <property type="component" value="Plasmid pRetIE4771e"/>
</dbReference>
<accession>A0A060IJE6</accession>
<evidence type="ECO:0000313" key="1">
    <source>
        <dbReference type="EMBL" id="AIC31691.1"/>
    </source>
</evidence>
<dbReference type="Pfam" id="PF13591">
    <property type="entry name" value="MerR_2"/>
    <property type="match status" value="1"/>
</dbReference>
<sequence>MDDHEFRLYLQIDVVQLDFWIEQGWLIPEISGEKRQFRDADIARARLILDLMGDMGVNEAGVDVVMDLVDQLHGIRGTMGRLMTAISRQERDVQQRLVESLEDLERF</sequence>
<dbReference type="InterPro" id="IPR009061">
    <property type="entry name" value="DNA-bd_dom_put_sf"/>
</dbReference>
<dbReference type="AlphaFoldDB" id="A0A060IJE6"/>
<evidence type="ECO:0000313" key="2">
    <source>
        <dbReference type="Proteomes" id="UP000027180"/>
    </source>
</evidence>
<reference evidence="1 2" key="1">
    <citation type="submission" date="2013-12" db="EMBL/GenBank/DDBJ databases">
        <title>Complete genome sequence of Rhizobium etli bv. mimosae IE4771.</title>
        <authorList>
            <person name="Bustos P."/>
            <person name="Santamaria R.I."/>
            <person name="Lozano L."/>
            <person name="Ormeno-Orrillo E."/>
            <person name="Rogel M.A."/>
            <person name="Romero D."/>
            <person name="Cevallos M.A."/>
            <person name="Martinez-Romero E."/>
            <person name="Gonzalez V."/>
        </authorList>
    </citation>
    <scope>NUCLEOTIDE SEQUENCE [LARGE SCALE GENOMIC DNA]</scope>
    <source>
        <strain evidence="1 2">IE4771</strain>
        <plasmid evidence="2">Plasmid pRetIE4771e</plasmid>
    </source>
</reference>
<dbReference type="Gene3D" id="1.10.1660.10">
    <property type="match status" value="1"/>
</dbReference>
<dbReference type="KEGG" id="rei:IE4771_PE00468"/>
<proteinExistence type="predicted"/>